<dbReference type="Proteomes" id="UP000007963">
    <property type="component" value="Unassembled WGS sequence"/>
</dbReference>
<feature type="region of interest" description="Disordered" evidence="1">
    <location>
        <begin position="1"/>
        <end position="88"/>
    </location>
</feature>
<dbReference type="AlphaFoldDB" id="Q0CHT3"/>
<accession>Q0CHT3</accession>
<gene>
    <name evidence="2" type="ORF">ATEG_06751</name>
</gene>
<evidence type="ECO:0000256" key="1">
    <source>
        <dbReference type="SAM" id="MobiDB-lite"/>
    </source>
</evidence>
<organism evidence="2 3">
    <name type="scientific">Aspergillus terreus (strain NIH 2624 / FGSC A1156)</name>
    <dbReference type="NCBI Taxonomy" id="341663"/>
    <lineage>
        <taxon>Eukaryota</taxon>
        <taxon>Fungi</taxon>
        <taxon>Dikarya</taxon>
        <taxon>Ascomycota</taxon>
        <taxon>Pezizomycotina</taxon>
        <taxon>Eurotiomycetes</taxon>
        <taxon>Eurotiomycetidae</taxon>
        <taxon>Eurotiales</taxon>
        <taxon>Aspergillaceae</taxon>
        <taxon>Aspergillus</taxon>
        <taxon>Aspergillus subgen. Circumdati</taxon>
    </lineage>
</organism>
<feature type="compositionally biased region" description="Polar residues" evidence="1">
    <location>
        <begin position="70"/>
        <end position="80"/>
    </location>
</feature>
<dbReference type="GeneID" id="4322048"/>
<evidence type="ECO:0000313" key="3">
    <source>
        <dbReference type="Proteomes" id="UP000007963"/>
    </source>
</evidence>
<evidence type="ECO:0000313" key="2">
    <source>
        <dbReference type="EMBL" id="EAU33295.1"/>
    </source>
</evidence>
<protein>
    <submittedName>
        <fullName evidence="2">Uncharacterized protein</fullName>
    </submittedName>
</protein>
<dbReference type="VEuPathDB" id="FungiDB:ATEG_06751"/>
<reference evidence="3" key="1">
    <citation type="submission" date="2005-09" db="EMBL/GenBank/DDBJ databases">
        <title>Annotation of the Aspergillus terreus NIH2624 genome.</title>
        <authorList>
            <person name="Birren B.W."/>
            <person name="Lander E.S."/>
            <person name="Galagan J.E."/>
            <person name="Nusbaum C."/>
            <person name="Devon K."/>
            <person name="Henn M."/>
            <person name="Ma L.-J."/>
            <person name="Jaffe D.B."/>
            <person name="Butler J."/>
            <person name="Alvarez P."/>
            <person name="Gnerre S."/>
            <person name="Grabherr M."/>
            <person name="Kleber M."/>
            <person name="Mauceli E.W."/>
            <person name="Brockman W."/>
            <person name="Rounsley S."/>
            <person name="Young S.K."/>
            <person name="LaButti K."/>
            <person name="Pushparaj V."/>
            <person name="DeCaprio D."/>
            <person name="Crawford M."/>
            <person name="Koehrsen M."/>
            <person name="Engels R."/>
            <person name="Montgomery P."/>
            <person name="Pearson M."/>
            <person name="Howarth C."/>
            <person name="Larson L."/>
            <person name="Luoma S."/>
            <person name="White J."/>
            <person name="Alvarado L."/>
            <person name="Kodira C.D."/>
            <person name="Zeng Q."/>
            <person name="Oleary S."/>
            <person name="Yandava C."/>
            <person name="Denning D.W."/>
            <person name="Nierman W.C."/>
            <person name="Milne T."/>
            <person name="Madden K."/>
        </authorList>
    </citation>
    <scope>NUCLEOTIDE SEQUENCE [LARGE SCALE GENOMIC DNA]</scope>
    <source>
        <strain evidence="3">NIH 2624 / FGSC A1156</strain>
    </source>
</reference>
<dbReference type="HOGENOM" id="CLU_2014807_0_0_1"/>
<dbReference type="EMBL" id="CH476602">
    <property type="protein sequence ID" value="EAU33295.1"/>
    <property type="molecule type" value="Genomic_DNA"/>
</dbReference>
<sequence length="123" mass="13729">MAAKELFTPPTETWIRSPEEGRGQGGNKAIRKQSCKSDGSDAKTGHDAINLDTMSMSPSPIGYPEEIRTMSRSGNQSESHGGSVMIPHENQRSWWGPAMMRSNVHEYLRETNMTPPGPRKWMI</sequence>
<name>Q0CHT3_ASPTN</name>
<proteinExistence type="predicted"/>
<dbReference type="RefSeq" id="XP_001215929.1">
    <property type="nucleotide sequence ID" value="XM_001215929.1"/>
</dbReference>